<feature type="compositionally biased region" description="Polar residues" evidence="7">
    <location>
        <begin position="588"/>
        <end position="616"/>
    </location>
</feature>
<accession>A0A9P8BXS7</accession>
<feature type="compositionally biased region" description="Low complexity" evidence="7">
    <location>
        <begin position="804"/>
        <end position="813"/>
    </location>
</feature>
<dbReference type="GO" id="GO:0120015">
    <property type="term" value="F:sterol transfer activity"/>
    <property type="evidence" value="ECO:0007669"/>
    <property type="project" value="TreeGrafter"/>
</dbReference>
<dbReference type="PANTHER" id="PTHR23319">
    <property type="entry name" value="GRAM DOMAIN CONTAINING 1B, ISOFORM E"/>
    <property type="match status" value="1"/>
</dbReference>
<comment type="subcellular location">
    <subcellularLocation>
        <location evidence="1">Membrane</location>
        <topology evidence="1">Single-pass membrane protein</topology>
    </subcellularLocation>
</comment>
<keyword evidence="6" id="KW-0175">Coiled coil</keyword>
<feature type="compositionally biased region" description="Basic residues" evidence="7">
    <location>
        <begin position="292"/>
        <end position="303"/>
    </location>
</feature>
<dbReference type="SMART" id="SM00568">
    <property type="entry name" value="GRAM"/>
    <property type="match status" value="1"/>
</dbReference>
<evidence type="ECO:0000313" key="9">
    <source>
        <dbReference type="EMBL" id="KAG9069207.1"/>
    </source>
</evidence>
<feature type="compositionally biased region" description="Polar residues" evidence="7">
    <location>
        <begin position="57"/>
        <end position="79"/>
    </location>
</feature>
<proteinExistence type="inferred from homology"/>
<evidence type="ECO:0000256" key="4">
    <source>
        <dbReference type="ARBA" id="ARBA00022989"/>
    </source>
</evidence>
<gene>
    <name evidence="9" type="ORF">KI688_010104</name>
</gene>
<reference evidence="9" key="1">
    <citation type="submission" date="2021-06" db="EMBL/GenBank/DDBJ databases">
        <title>Genome Sequence of Mortierella hyaline Strain SCG-10, a Cold-Adapted, Nitrate-Reducing Fungus Isolated from Soil in Minnesota, USA.</title>
        <authorList>
            <person name="Aldossari N."/>
        </authorList>
    </citation>
    <scope>NUCLEOTIDE SEQUENCE</scope>
    <source>
        <strain evidence="9">SCG-10</strain>
    </source>
</reference>
<feature type="region of interest" description="Disordered" evidence="7">
    <location>
        <begin position="236"/>
        <end position="387"/>
    </location>
</feature>
<keyword evidence="10" id="KW-1185">Reference proteome</keyword>
<dbReference type="GO" id="GO:0032934">
    <property type="term" value="F:sterol binding"/>
    <property type="evidence" value="ECO:0007669"/>
    <property type="project" value="TreeGrafter"/>
</dbReference>
<dbReference type="OrthoDB" id="2162691at2759"/>
<evidence type="ECO:0000256" key="3">
    <source>
        <dbReference type="ARBA" id="ARBA00022692"/>
    </source>
</evidence>
<evidence type="ECO:0000256" key="1">
    <source>
        <dbReference type="ARBA" id="ARBA00004167"/>
    </source>
</evidence>
<dbReference type="Pfam" id="PF02893">
    <property type="entry name" value="GRAM"/>
    <property type="match status" value="1"/>
</dbReference>
<comment type="similarity">
    <text evidence="2">Belongs to the YSP2 family.</text>
</comment>
<sequence>MVSLQPETMNMDAFQMNGSSIQYEPYEADNNLSVMQAQGGGGPGSFPESIGSDGQEDSYNGSSNGNGDYSPTESTSSQNDGDDYSAATINFVYANEKRFSDFHSVFRSVPDEERLIEDYGCALQKEILVQGRLYISENHVCFNANIFGWVTNLVIAFSEITAIEKRLTAFVIPNAISIVTTTNTKGHFFASFLSRDAAHDLLMAAWRKSFPCAANVLAARNNAYFRQNQSNATLNDDDDADSFISARPASDSRRNRHRRSSSASQNWTADEADWDETGEDMDGKSSVGVRRSGSKRATVKKILKGAATESTRTGRGRSQSELPPRPTSFDFKQQASPNSKSTFDLEDQPRSGRSASESAPTSLPIKTNGHAAANGSAPEAAALSSAGGGALAGTGANHAPTTCKCSKDGRHYANSFMSETYPGTVESMWKLLFDSNFSKSFLTNEAMKGADVQEETWKGAGDGTMTKVTKYTKWLGMPIGPKTTKAILTDVCEYKDFDDHVSTVTTTSTPDVPSGGSFTTKCRTCITWAGPNQVMVVITGAVEFTKSSWIKGQIEKGAAEGMGTHYKELNASIRKHIAAHPEEFGGASTRSVSAPPTSDASRKTPNPTSRSVTPTQDRARTKHQHAPTQPSMENGKSEKGPPVTAQQSAGKSGAGGGAAGLLSGIMASFSTGPDGEGASHMALMTVMVIVMLANVYIWFQISSVTSQIEKIQGDVFAEQRSGSSRSHMAAPPKGGDYGGVDYDSFGDSGYTRDQEEAMWAWLTEREERHRRYQRAAAGREWSRMRKQERNDKDNDSDFNDHISPKSSSSSSTSALTEAKLQARINELQQQLEALEKALERGSASQEL</sequence>
<dbReference type="CDD" id="cd13220">
    <property type="entry name" value="PH-GRAM_GRAMDC"/>
    <property type="match status" value="1"/>
</dbReference>
<feature type="region of interest" description="Disordered" evidence="7">
    <location>
        <begin position="584"/>
        <end position="656"/>
    </location>
</feature>
<evidence type="ECO:0000256" key="5">
    <source>
        <dbReference type="ARBA" id="ARBA00023136"/>
    </source>
</evidence>
<feature type="region of interest" description="Disordered" evidence="7">
    <location>
        <begin position="718"/>
        <end position="739"/>
    </location>
</feature>
<name>A0A9P8BXS7_9FUNG</name>
<feature type="compositionally biased region" description="Polar residues" evidence="7">
    <location>
        <begin position="351"/>
        <end position="365"/>
    </location>
</feature>
<keyword evidence="3" id="KW-0812">Transmembrane</keyword>
<dbReference type="GO" id="GO:0005886">
    <property type="term" value="C:plasma membrane"/>
    <property type="evidence" value="ECO:0007669"/>
    <property type="project" value="TreeGrafter"/>
</dbReference>
<dbReference type="InterPro" id="IPR051482">
    <property type="entry name" value="Cholesterol_transport"/>
</dbReference>
<dbReference type="GO" id="GO:0140268">
    <property type="term" value="C:endoplasmic reticulum-plasma membrane contact site"/>
    <property type="evidence" value="ECO:0007669"/>
    <property type="project" value="TreeGrafter"/>
</dbReference>
<feature type="compositionally biased region" description="Polar residues" evidence="7">
    <location>
        <begin position="330"/>
        <end position="342"/>
    </location>
</feature>
<comment type="caution">
    <text evidence="9">The sequence shown here is derived from an EMBL/GenBank/DDBJ whole genome shotgun (WGS) entry which is preliminary data.</text>
</comment>
<evidence type="ECO:0000256" key="6">
    <source>
        <dbReference type="SAM" id="Coils"/>
    </source>
</evidence>
<dbReference type="AlphaFoldDB" id="A0A9P8BXS7"/>
<dbReference type="GO" id="GO:0005739">
    <property type="term" value="C:mitochondrion"/>
    <property type="evidence" value="ECO:0007669"/>
    <property type="project" value="TreeGrafter"/>
</dbReference>
<dbReference type="EMBL" id="JAHRHY010000005">
    <property type="protein sequence ID" value="KAG9069207.1"/>
    <property type="molecule type" value="Genomic_DNA"/>
</dbReference>
<dbReference type="Pfam" id="PF16016">
    <property type="entry name" value="VASt"/>
    <property type="match status" value="1"/>
</dbReference>
<feature type="compositionally biased region" description="Basic and acidic residues" evidence="7">
    <location>
        <begin position="780"/>
        <end position="803"/>
    </location>
</feature>
<protein>
    <recommendedName>
        <fullName evidence="8">VASt domain-containing protein</fullName>
    </recommendedName>
</protein>
<keyword evidence="4" id="KW-1133">Transmembrane helix</keyword>
<evidence type="ECO:0000256" key="7">
    <source>
        <dbReference type="SAM" id="MobiDB-lite"/>
    </source>
</evidence>
<dbReference type="GO" id="GO:0005789">
    <property type="term" value="C:endoplasmic reticulum membrane"/>
    <property type="evidence" value="ECO:0007669"/>
    <property type="project" value="TreeGrafter"/>
</dbReference>
<dbReference type="PROSITE" id="PS51778">
    <property type="entry name" value="VAST"/>
    <property type="match status" value="1"/>
</dbReference>
<dbReference type="InterPro" id="IPR004182">
    <property type="entry name" value="GRAM"/>
</dbReference>
<feature type="compositionally biased region" description="Low complexity" evidence="7">
    <location>
        <begin position="371"/>
        <end position="385"/>
    </location>
</feature>
<evidence type="ECO:0000259" key="8">
    <source>
        <dbReference type="PROSITE" id="PS51778"/>
    </source>
</evidence>
<feature type="region of interest" description="Disordered" evidence="7">
    <location>
        <begin position="33"/>
        <end position="81"/>
    </location>
</feature>
<dbReference type="InterPro" id="IPR011993">
    <property type="entry name" value="PH-like_dom_sf"/>
</dbReference>
<dbReference type="Proteomes" id="UP000707451">
    <property type="component" value="Unassembled WGS sequence"/>
</dbReference>
<dbReference type="InterPro" id="IPR031968">
    <property type="entry name" value="VASt"/>
</dbReference>
<dbReference type="GO" id="GO:0032541">
    <property type="term" value="C:cortical endoplasmic reticulum"/>
    <property type="evidence" value="ECO:0007669"/>
    <property type="project" value="TreeGrafter"/>
</dbReference>
<feature type="coiled-coil region" evidence="6">
    <location>
        <begin position="817"/>
        <end position="844"/>
    </location>
</feature>
<organism evidence="9 10">
    <name type="scientific">Linnemannia hyalina</name>
    <dbReference type="NCBI Taxonomy" id="64524"/>
    <lineage>
        <taxon>Eukaryota</taxon>
        <taxon>Fungi</taxon>
        <taxon>Fungi incertae sedis</taxon>
        <taxon>Mucoromycota</taxon>
        <taxon>Mortierellomycotina</taxon>
        <taxon>Mortierellomycetes</taxon>
        <taxon>Mortierellales</taxon>
        <taxon>Mortierellaceae</taxon>
        <taxon>Linnemannia</taxon>
    </lineage>
</organism>
<evidence type="ECO:0000256" key="2">
    <source>
        <dbReference type="ARBA" id="ARBA00006582"/>
    </source>
</evidence>
<feature type="region of interest" description="Disordered" evidence="7">
    <location>
        <begin position="773"/>
        <end position="817"/>
    </location>
</feature>
<feature type="compositionally biased region" description="Polar residues" evidence="7">
    <location>
        <begin position="308"/>
        <end position="321"/>
    </location>
</feature>
<feature type="domain" description="VASt" evidence="8">
    <location>
        <begin position="412"/>
        <end position="581"/>
    </location>
</feature>
<evidence type="ECO:0000313" key="10">
    <source>
        <dbReference type="Proteomes" id="UP000707451"/>
    </source>
</evidence>
<dbReference type="PANTHER" id="PTHR23319:SF4">
    <property type="entry name" value="GRAM DOMAIN CONTAINING 1B, ISOFORM E"/>
    <property type="match status" value="1"/>
</dbReference>
<feature type="compositionally biased region" description="Acidic residues" evidence="7">
    <location>
        <begin position="270"/>
        <end position="280"/>
    </location>
</feature>
<dbReference type="GO" id="GO:0032366">
    <property type="term" value="P:intracellular sterol transport"/>
    <property type="evidence" value="ECO:0007669"/>
    <property type="project" value="TreeGrafter"/>
</dbReference>
<dbReference type="Gene3D" id="2.30.29.30">
    <property type="entry name" value="Pleckstrin-homology domain (PH domain)/Phosphotyrosine-binding domain (PTB)"/>
    <property type="match status" value="1"/>
</dbReference>
<keyword evidence="5" id="KW-0472">Membrane</keyword>